<name>K6Y9K2_9ALTE</name>
<dbReference type="Proteomes" id="UP000006334">
    <property type="component" value="Unassembled WGS sequence"/>
</dbReference>
<evidence type="ECO:0000313" key="1">
    <source>
        <dbReference type="EMBL" id="GAC14857.1"/>
    </source>
</evidence>
<evidence type="ECO:0000313" key="2">
    <source>
        <dbReference type="Proteomes" id="UP000006334"/>
    </source>
</evidence>
<proteinExistence type="predicted"/>
<gene>
    <name evidence="1" type="ORF">GLIP_2229</name>
</gene>
<keyword evidence="2" id="KW-1185">Reference proteome</keyword>
<dbReference type="EMBL" id="BAEN01000041">
    <property type="protein sequence ID" value="GAC14857.1"/>
    <property type="molecule type" value="Genomic_DNA"/>
</dbReference>
<accession>K6Y9K2</accession>
<dbReference type="AlphaFoldDB" id="K6Y9K2"/>
<organism evidence="1 2">
    <name type="scientific">Aliiglaciecola lipolytica E3</name>
    <dbReference type="NCBI Taxonomy" id="1127673"/>
    <lineage>
        <taxon>Bacteria</taxon>
        <taxon>Pseudomonadati</taxon>
        <taxon>Pseudomonadota</taxon>
        <taxon>Gammaproteobacteria</taxon>
        <taxon>Alteromonadales</taxon>
        <taxon>Alteromonadaceae</taxon>
        <taxon>Aliiglaciecola</taxon>
    </lineage>
</organism>
<reference evidence="1 2" key="1">
    <citation type="journal article" date="2017" name="Antonie Van Leeuwenhoek">
        <title>Rhizobium rhizosphaerae sp. nov., a novel species isolated from rice rhizosphere.</title>
        <authorList>
            <person name="Zhao J.J."/>
            <person name="Zhang J."/>
            <person name="Zhang R.J."/>
            <person name="Zhang C.W."/>
            <person name="Yin H.Q."/>
            <person name="Zhang X.X."/>
        </authorList>
    </citation>
    <scope>NUCLEOTIDE SEQUENCE [LARGE SCALE GENOMIC DNA]</scope>
    <source>
        <strain evidence="1 2">E3</strain>
    </source>
</reference>
<sequence>MGETPHPKFFCLSYQTDVEINIAHQFVAKFNSYYSAIGTFLLYIA</sequence>
<protein>
    <submittedName>
        <fullName evidence="1">Uncharacterized protein</fullName>
    </submittedName>
</protein>
<dbReference type="STRING" id="1127673.GLIP_2229"/>
<comment type="caution">
    <text evidence="1">The sequence shown here is derived from an EMBL/GenBank/DDBJ whole genome shotgun (WGS) entry which is preliminary data.</text>
</comment>